<dbReference type="RefSeq" id="WP_139169963.1">
    <property type="nucleotide sequence ID" value="NZ_FMUB01000005.1"/>
</dbReference>
<dbReference type="Proteomes" id="UP000199707">
    <property type="component" value="Unassembled WGS sequence"/>
</dbReference>
<feature type="chain" id="PRO_5011706228" evidence="3">
    <location>
        <begin position="28"/>
        <end position="450"/>
    </location>
</feature>
<organism evidence="4 5">
    <name type="scientific">Mycolicibacterium fluoranthenivorans</name>
    <dbReference type="NCBI Taxonomy" id="258505"/>
    <lineage>
        <taxon>Bacteria</taxon>
        <taxon>Bacillati</taxon>
        <taxon>Actinomycetota</taxon>
        <taxon>Actinomycetes</taxon>
        <taxon>Mycobacteriales</taxon>
        <taxon>Mycobacteriaceae</taxon>
        <taxon>Mycolicibacterium</taxon>
    </lineage>
</organism>
<feature type="region of interest" description="Disordered" evidence="1">
    <location>
        <begin position="31"/>
        <end position="74"/>
    </location>
</feature>
<feature type="signal peptide" evidence="3">
    <location>
        <begin position="1"/>
        <end position="27"/>
    </location>
</feature>
<sequence length="450" mass="43828">MTRMRGVVGVCALSATLFLNGAAVAVADTGSDGGGTSSQTGTSTGASQTGTGAGSANSTTKTPRPVGGIAGVLQDRVRTTVRDFTGALGVAGGKQPGPKVTIFPKPRSPQQSSESGTAGSTVSPTTPSTAAEPDPTTPDPTAATTPAGTDTTPSSSTTSSTTTPTTAASTASTAAALTIPKLKPPPVIPIAESVSGSVHSAANSVKDAVDALPALLAALPKSTDPVGDVLKTVQSVLTSLGNSVTTITEIPSDLTTLLGFPTPTDPVTTTVAGGVRLPAVTAPAAVSPIDLLPALLALAPADTTVAAPAVPAAPAPTFAGTVSAGLSQDLAPATPVALHGATSAGSMASVLERAVSKLLVPVSIAALAALALPGVGGLLVVSVLGVRIGYRQAKANFVLQASGISRFAGPGPLGVVRSGSFIALHTRTARTRTAAVVPLRSVSTAFDRAA</sequence>
<evidence type="ECO:0000313" key="5">
    <source>
        <dbReference type="Proteomes" id="UP000199707"/>
    </source>
</evidence>
<reference evidence="5" key="1">
    <citation type="submission" date="2016-10" db="EMBL/GenBank/DDBJ databases">
        <authorList>
            <person name="Varghese N."/>
            <person name="Submissions S."/>
        </authorList>
    </citation>
    <scope>NUCLEOTIDE SEQUENCE [LARGE SCALE GENOMIC DNA]</scope>
    <source>
        <strain evidence="5">UNC267MFSha1.1M11</strain>
    </source>
</reference>
<gene>
    <name evidence="4" type="ORF">SAMN02799620_02928</name>
</gene>
<dbReference type="EMBL" id="FMUB01000005">
    <property type="protein sequence ID" value="SCX20554.1"/>
    <property type="molecule type" value="Genomic_DNA"/>
</dbReference>
<keyword evidence="3" id="KW-0732">Signal</keyword>
<evidence type="ECO:0000313" key="4">
    <source>
        <dbReference type="EMBL" id="SCX20554.1"/>
    </source>
</evidence>
<evidence type="ECO:0000256" key="2">
    <source>
        <dbReference type="SAM" id="Phobius"/>
    </source>
</evidence>
<protein>
    <submittedName>
        <fullName evidence="4">Uncharacterized protein</fullName>
    </submittedName>
</protein>
<accession>A0A1G4WCW8</accession>
<feature type="compositionally biased region" description="Low complexity" evidence="1">
    <location>
        <begin position="115"/>
        <end position="172"/>
    </location>
</feature>
<keyword evidence="2" id="KW-0472">Membrane</keyword>
<dbReference type="STRING" id="1502745.SAMN02799620_02928"/>
<evidence type="ECO:0000256" key="1">
    <source>
        <dbReference type="SAM" id="MobiDB-lite"/>
    </source>
</evidence>
<feature type="compositionally biased region" description="Low complexity" evidence="1">
    <location>
        <begin position="37"/>
        <end position="60"/>
    </location>
</feature>
<feature type="transmembrane region" description="Helical" evidence="2">
    <location>
        <begin position="358"/>
        <end position="384"/>
    </location>
</feature>
<evidence type="ECO:0000256" key="3">
    <source>
        <dbReference type="SAM" id="SignalP"/>
    </source>
</evidence>
<proteinExistence type="predicted"/>
<keyword evidence="2" id="KW-1133">Transmembrane helix</keyword>
<keyword evidence="2" id="KW-0812">Transmembrane</keyword>
<feature type="region of interest" description="Disordered" evidence="1">
    <location>
        <begin position="87"/>
        <end position="172"/>
    </location>
</feature>
<name>A0A1G4WCW8_9MYCO</name>
<dbReference type="AlphaFoldDB" id="A0A1G4WCW8"/>